<proteinExistence type="predicted"/>
<evidence type="ECO:0000313" key="1">
    <source>
        <dbReference type="EMBL" id="AKN38577.1"/>
    </source>
</evidence>
<protein>
    <submittedName>
        <fullName evidence="1">Uncharacterized protein</fullName>
    </submittedName>
</protein>
<dbReference type="EMBL" id="KP795595">
    <property type="protein sequence ID" value="AKN38577.1"/>
    <property type="molecule type" value="Genomic_DNA"/>
</dbReference>
<accession>A0A0H3ZVK8</accession>
<name>A0A0H3ZVK8_9VIBR</name>
<sequence length="68" mass="7407">MGESYPRTVSNALIPAGQKNSINLKHWRATLANTGAIQCALCKLCYGLTSNNDFPNGHQKGRTSRPPH</sequence>
<organism evidence="1">
    <name type="scientific">Vibrio tasmaniensis</name>
    <dbReference type="NCBI Taxonomy" id="212663"/>
    <lineage>
        <taxon>Bacteria</taxon>
        <taxon>Pseudomonadati</taxon>
        <taxon>Pseudomonadota</taxon>
        <taxon>Gammaproteobacteria</taxon>
        <taxon>Vibrionales</taxon>
        <taxon>Vibrionaceae</taxon>
        <taxon>Vibrio</taxon>
    </lineage>
</organism>
<reference evidence="1" key="1">
    <citation type="journal article" date="2015" name="MBio">
        <title>Eco-Evolutionary Dynamics of Episomes among Ecologically Cohesive Bacterial Populations.</title>
        <authorList>
            <person name="Xue H."/>
            <person name="Cordero O.X."/>
            <person name="Camas F.M."/>
            <person name="Trimble W."/>
            <person name="Meyer F."/>
            <person name="Guglielmini J."/>
            <person name="Rocha E.P."/>
            <person name="Polz M.F."/>
        </authorList>
    </citation>
    <scope>NUCLEOTIDE SEQUENCE</scope>
    <source>
        <strain evidence="1">FF_376</strain>
    </source>
</reference>
<dbReference type="AlphaFoldDB" id="A0A0H3ZVK8"/>